<dbReference type="Proteomes" id="UP000002307">
    <property type="component" value="Chromosome"/>
</dbReference>
<keyword evidence="5 6" id="KW-0472">Membrane</keyword>
<feature type="transmembrane region" description="Helical" evidence="6">
    <location>
        <begin position="178"/>
        <end position="197"/>
    </location>
</feature>
<accession>C3N494</accession>
<dbReference type="SUPFAM" id="SSF103473">
    <property type="entry name" value="MFS general substrate transporter"/>
    <property type="match status" value="1"/>
</dbReference>
<comment type="subcellular location">
    <subcellularLocation>
        <location evidence="1">Membrane</location>
        <topology evidence="1">Multi-pass membrane protein</topology>
    </subcellularLocation>
</comment>
<feature type="transmembrane region" description="Helical" evidence="6">
    <location>
        <begin position="424"/>
        <end position="445"/>
    </location>
</feature>
<dbReference type="RefSeq" id="WP_012718631.1">
    <property type="nucleotide sequence ID" value="NC_012632.1"/>
</dbReference>
<dbReference type="AlphaFoldDB" id="C3N494"/>
<organism evidence="8 9">
    <name type="scientific">Saccharolobus islandicus (strain M.16.27)</name>
    <name type="common">Sulfolobus islandicus</name>
    <dbReference type="NCBI Taxonomy" id="427318"/>
    <lineage>
        <taxon>Archaea</taxon>
        <taxon>Thermoproteota</taxon>
        <taxon>Thermoprotei</taxon>
        <taxon>Sulfolobales</taxon>
        <taxon>Sulfolobaceae</taxon>
        <taxon>Saccharolobus</taxon>
    </lineage>
</organism>
<evidence type="ECO:0000259" key="7">
    <source>
        <dbReference type="PROSITE" id="PS50850"/>
    </source>
</evidence>
<feature type="transmembrane region" description="Helical" evidence="6">
    <location>
        <begin position="149"/>
        <end position="172"/>
    </location>
</feature>
<evidence type="ECO:0000256" key="3">
    <source>
        <dbReference type="ARBA" id="ARBA00022692"/>
    </source>
</evidence>
<sequence length="465" mass="51005">MPYERSVDIYIARVDRLPAWGLSYSLIAALAFSFFITIYDAAGAQGIILPYIPYVTNLTEASIYVSLALAGYIPGAILIGYLADKFGRRPTLITTVAILVISGIGIALTMNLPMLYVFRFLLGVGIGADIDLTMTYLSEMSPSIKRGLYVNWAFFGGWLGSGIGAIIAASLVAINPVIGWRLVYGITGVLALVALVLRAHAPESVRFLAKKGKFDEAEKLLERMEKLSMKRAKVNSLPQPKIMSYVLSDINPWKMLAHKTYLKRLVVLLLLWITIYIATYTYLGLYPTFLHSVLGYSGSLLNTANFLFAYAGLAAPIAALATRLVIERFDKRKIIAIAAVGWSLGIILATLAALSKNFPIMLIGFVIWVISNSFTYQASYLVTAESFPNAARATGFALTDGLGHLGGVIGPLIIFPLILMTGPIWGWELIHFEMIVLGIIVLLTIPFTTKRRLEEFNEASIQDKT</sequence>
<dbReference type="CDD" id="cd17316">
    <property type="entry name" value="MFS_SV2_like"/>
    <property type="match status" value="1"/>
</dbReference>
<dbReference type="Gene3D" id="1.20.1250.20">
    <property type="entry name" value="MFS general substrate transporter like domains"/>
    <property type="match status" value="1"/>
</dbReference>
<dbReference type="PANTHER" id="PTHR23511">
    <property type="entry name" value="SYNAPTIC VESICLE GLYCOPROTEIN 2"/>
    <property type="match status" value="1"/>
</dbReference>
<dbReference type="PROSITE" id="PS00217">
    <property type="entry name" value="SUGAR_TRANSPORT_2"/>
    <property type="match status" value="1"/>
</dbReference>
<evidence type="ECO:0000256" key="4">
    <source>
        <dbReference type="ARBA" id="ARBA00022989"/>
    </source>
</evidence>
<dbReference type="InterPro" id="IPR036259">
    <property type="entry name" value="MFS_trans_sf"/>
</dbReference>
<evidence type="ECO:0000313" key="9">
    <source>
        <dbReference type="Proteomes" id="UP000002307"/>
    </source>
</evidence>
<evidence type="ECO:0000256" key="6">
    <source>
        <dbReference type="SAM" id="Phobius"/>
    </source>
</evidence>
<keyword evidence="4 6" id="KW-1133">Transmembrane helix</keyword>
<dbReference type="EMBL" id="CP001401">
    <property type="protein sequence ID" value="ACP54819.1"/>
    <property type="molecule type" value="Genomic_DNA"/>
</dbReference>
<dbReference type="KEGG" id="sim:M1627_0884"/>
<evidence type="ECO:0000256" key="1">
    <source>
        <dbReference type="ARBA" id="ARBA00004141"/>
    </source>
</evidence>
<reference evidence="8 9" key="1">
    <citation type="journal article" date="2009" name="Proc. Natl. Acad. Sci. U.S.A.">
        <title>Biogeography of the Sulfolobus islandicus pan-genome.</title>
        <authorList>
            <person name="Reno M.L."/>
            <person name="Held N.L."/>
            <person name="Fields C.J."/>
            <person name="Burke P.V."/>
            <person name="Whitaker R.J."/>
        </authorList>
    </citation>
    <scope>NUCLEOTIDE SEQUENCE [LARGE SCALE GENOMIC DNA]</scope>
    <source>
        <strain evidence="8 9">M.16.27</strain>
    </source>
</reference>
<feature type="transmembrane region" description="Helical" evidence="6">
    <location>
        <begin position="334"/>
        <end position="354"/>
    </location>
</feature>
<evidence type="ECO:0000313" key="8">
    <source>
        <dbReference type="EMBL" id="ACP54819.1"/>
    </source>
</evidence>
<gene>
    <name evidence="8" type="ordered locus">M1627_0884</name>
</gene>
<dbReference type="InterPro" id="IPR005829">
    <property type="entry name" value="Sugar_transporter_CS"/>
</dbReference>
<keyword evidence="2" id="KW-0813">Transport</keyword>
<feature type="transmembrane region" description="Helical" evidence="6">
    <location>
        <begin position="21"/>
        <end position="42"/>
    </location>
</feature>
<dbReference type="Pfam" id="PF00083">
    <property type="entry name" value="Sugar_tr"/>
    <property type="match status" value="1"/>
</dbReference>
<protein>
    <submittedName>
        <fullName evidence="8">Major facilitator superfamily MFS_1</fullName>
    </submittedName>
</protein>
<feature type="transmembrane region" description="Helical" evidence="6">
    <location>
        <begin position="265"/>
        <end position="283"/>
    </location>
</feature>
<keyword evidence="3 6" id="KW-0812">Transmembrane</keyword>
<dbReference type="InterPro" id="IPR020846">
    <property type="entry name" value="MFS_dom"/>
</dbReference>
<dbReference type="PROSITE" id="PS50850">
    <property type="entry name" value="MFS"/>
    <property type="match status" value="1"/>
</dbReference>
<dbReference type="PANTHER" id="PTHR23511:SF34">
    <property type="entry name" value="SYNAPTIC VESICLE GLYCOPROTEIN 2"/>
    <property type="match status" value="1"/>
</dbReference>
<feature type="transmembrane region" description="Helical" evidence="6">
    <location>
        <begin position="90"/>
        <end position="110"/>
    </location>
</feature>
<dbReference type="GeneID" id="7814736"/>
<dbReference type="HOGENOM" id="CLU_001265_46_6_2"/>
<dbReference type="PROSITE" id="PS00216">
    <property type="entry name" value="SUGAR_TRANSPORT_1"/>
    <property type="match status" value="1"/>
</dbReference>
<dbReference type="InterPro" id="IPR005828">
    <property type="entry name" value="MFS_sugar_transport-like"/>
</dbReference>
<feature type="transmembrane region" description="Helical" evidence="6">
    <location>
        <begin position="62"/>
        <end position="83"/>
    </location>
</feature>
<dbReference type="GO" id="GO:0016020">
    <property type="term" value="C:membrane"/>
    <property type="evidence" value="ECO:0007669"/>
    <property type="project" value="UniProtKB-SubCell"/>
</dbReference>
<evidence type="ECO:0000256" key="2">
    <source>
        <dbReference type="ARBA" id="ARBA00022448"/>
    </source>
</evidence>
<feature type="transmembrane region" description="Helical" evidence="6">
    <location>
        <begin position="395"/>
        <end position="418"/>
    </location>
</feature>
<dbReference type="GO" id="GO:0022857">
    <property type="term" value="F:transmembrane transporter activity"/>
    <property type="evidence" value="ECO:0007669"/>
    <property type="project" value="InterPro"/>
</dbReference>
<evidence type="ECO:0000256" key="5">
    <source>
        <dbReference type="ARBA" id="ARBA00023136"/>
    </source>
</evidence>
<feature type="transmembrane region" description="Helical" evidence="6">
    <location>
        <begin position="116"/>
        <end position="137"/>
    </location>
</feature>
<name>C3N494_SACI3</name>
<feature type="domain" description="Major facilitator superfamily (MFS) profile" evidence="7">
    <location>
        <begin position="26"/>
        <end position="450"/>
    </location>
</feature>
<feature type="transmembrane region" description="Helical" evidence="6">
    <location>
        <begin position="360"/>
        <end position="383"/>
    </location>
</feature>
<feature type="transmembrane region" description="Helical" evidence="6">
    <location>
        <begin position="303"/>
        <end position="322"/>
    </location>
</feature>
<proteinExistence type="predicted"/>